<dbReference type="GO" id="GO:0005829">
    <property type="term" value="C:cytosol"/>
    <property type="evidence" value="ECO:0007669"/>
    <property type="project" value="TreeGrafter"/>
</dbReference>
<dbReference type="InterPro" id="IPR033132">
    <property type="entry name" value="GH_1_N_CS"/>
</dbReference>
<protein>
    <submittedName>
        <fullName evidence="5">6-phospho-beta-glucosidase</fullName>
    </submittedName>
</protein>
<evidence type="ECO:0000313" key="5">
    <source>
        <dbReference type="EMBL" id="TCU57563.1"/>
    </source>
</evidence>
<dbReference type="PANTHER" id="PTHR10353:SF122">
    <property type="entry name" value="6-PHOSPHO-BETA-GLUCOSIDASE ASCB-RELATED"/>
    <property type="match status" value="1"/>
</dbReference>
<dbReference type="EMBL" id="SMBP01000018">
    <property type="protein sequence ID" value="TCU57563.1"/>
    <property type="molecule type" value="Genomic_DNA"/>
</dbReference>
<dbReference type="GO" id="GO:0008422">
    <property type="term" value="F:beta-glucosidase activity"/>
    <property type="evidence" value="ECO:0007669"/>
    <property type="project" value="TreeGrafter"/>
</dbReference>
<dbReference type="GO" id="GO:0016052">
    <property type="term" value="P:carbohydrate catabolic process"/>
    <property type="evidence" value="ECO:0007669"/>
    <property type="project" value="TreeGrafter"/>
</dbReference>
<comment type="caution">
    <text evidence="5">The sequence shown here is derived from an EMBL/GenBank/DDBJ whole genome shotgun (WGS) entry which is preliminary data.</text>
</comment>
<keyword evidence="3" id="KW-0326">Glycosidase</keyword>
<proteinExistence type="inferred from homology"/>
<evidence type="ECO:0000256" key="1">
    <source>
        <dbReference type="ARBA" id="ARBA00010838"/>
    </source>
</evidence>
<reference evidence="5 6" key="1">
    <citation type="submission" date="2019-03" db="EMBL/GenBank/DDBJ databases">
        <title>Genomic Encyclopedia of Type Strains, Phase IV (KMG-IV): sequencing the most valuable type-strain genomes for metagenomic binning, comparative biology and taxonomic classification.</title>
        <authorList>
            <person name="Goeker M."/>
        </authorList>
    </citation>
    <scope>NUCLEOTIDE SEQUENCE [LARGE SCALE GENOMIC DNA]</scope>
    <source>
        <strain evidence="5 6">DSM 29481</strain>
    </source>
</reference>
<evidence type="ECO:0000256" key="2">
    <source>
        <dbReference type="ARBA" id="ARBA00022801"/>
    </source>
</evidence>
<sequence length="483" mass="56083">MKQVKTGFPKAFLWGGAIAANQAEGAFLEGGKGWSVADILKVQDAGDLKKKSNKETNRNDIDFALQDKEGYYPKRYGIDFYHTYKEDLKLLAGMGLKTFRTSISWSRIFPNGDDPQPNEEGLRFYDALLDEIIKNGMEPLITLSHYEMPLHLATHYQGWYNRKTITFFVNYCETVMRRYKDKVKYWIVVNQINLIHHESFNHLGIPSDTVENLMEAKYQAIHHECTASALVTKLAHQINPDFLVGMMVYDGLSEPLTCKPEDVFANMQRNQREYFFTDLLLRGEYPGYMLRYFKEHNIHLDIREEDEQVLKEHPADFLALSYYYTCVSSKESNDTQDINDDGAIVNPYIDASEWGWGIDPLGLRTVLNYYYDRYQKPIIIAENGFGTYDEISSDGKIHDERRIAYLREHIRNVKEAIMDGVDVIGYYPWGPIDIISCSSSEMSKRYGFIYVDQDDYGNGSKRRIKKDSYDWYRRVIASNGEDL</sequence>
<dbReference type="SUPFAM" id="SSF51445">
    <property type="entry name" value="(Trans)glycosidases"/>
    <property type="match status" value="1"/>
</dbReference>
<dbReference type="PANTHER" id="PTHR10353">
    <property type="entry name" value="GLYCOSYL HYDROLASE"/>
    <property type="match status" value="1"/>
</dbReference>
<keyword evidence="6" id="KW-1185">Reference proteome</keyword>
<dbReference type="FunFam" id="3.20.20.80:FF:000004">
    <property type="entry name" value="Beta-glucosidase 6-phospho-beta-glucosidase"/>
    <property type="match status" value="1"/>
</dbReference>
<evidence type="ECO:0000313" key="6">
    <source>
        <dbReference type="Proteomes" id="UP000295773"/>
    </source>
</evidence>
<dbReference type="InterPro" id="IPR001360">
    <property type="entry name" value="Glyco_hydro_1"/>
</dbReference>
<dbReference type="Proteomes" id="UP000295773">
    <property type="component" value="Unassembled WGS sequence"/>
</dbReference>
<accession>A0A4R3T7F9</accession>
<dbReference type="PRINTS" id="PR00131">
    <property type="entry name" value="GLHYDRLASE1"/>
</dbReference>
<comment type="similarity">
    <text evidence="1 4">Belongs to the glycosyl hydrolase 1 family.</text>
</comment>
<evidence type="ECO:0000256" key="3">
    <source>
        <dbReference type="ARBA" id="ARBA00023295"/>
    </source>
</evidence>
<dbReference type="Gene3D" id="3.20.20.80">
    <property type="entry name" value="Glycosidases"/>
    <property type="match status" value="1"/>
</dbReference>
<organism evidence="5 6">
    <name type="scientific">Longicatena caecimuris</name>
    <dbReference type="NCBI Taxonomy" id="1796635"/>
    <lineage>
        <taxon>Bacteria</taxon>
        <taxon>Bacillati</taxon>
        <taxon>Bacillota</taxon>
        <taxon>Erysipelotrichia</taxon>
        <taxon>Erysipelotrichales</taxon>
        <taxon>Erysipelotrichaceae</taxon>
        <taxon>Longicatena</taxon>
    </lineage>
</organism>
<name>A0A4R3T7F9_9FIRM</name>
<dbReference type="RefSeq" id="WP_128125416.1">
    <property type="nucleotide sequence ID" value="NZ_JANKBG010000017.1"/>
</dbReference>
<dbReference type="PROSITE" id="PS00653">
    <property type="entry name" value="GLYCOSYL_HYDROL_F1_2"/>
    <property type="match status" value="1"/>
</dbReference>
<dbReference type="AlphaFoldDB" id="A0A4R3T7F9"/>
<dbReference type="InterPro" id="IPR017853">
    <property type="entry name" value="GH"/>
</dbReference>
<keyword evidence="2" id="KW-0378">Hydrolase</keyword>
<evidence type="ECO:0000256" key="4">
    <source>
        <dbReference type="RuleBase" id="RU003690"/>
    </source>
</evidence>
<gene>
    <name evidence="5" type="ORF">EDD61_1186</name>
</gene>
<dbReference type="Pfam" id="PF00232">
    <property type="entry name" value="Glyco_hydro_1"/>
    <property type="match status" value="1"/>
</dbReference>